<dbReference type="EMBL" id="ML145118">
    <property type="protein sequence ID" value="TBU59018.1"/>
    <property type="molecule type" value="Genomic_DNA"/>
</dbReference>
<keyword evidence="8" id="KW-1133">Transmembrane helix</keyword>
<evidence type="ECO:0000256" key="12">
    <source>
        <dbReference type="ARBA" id="ARBA00023136"/>
    </source>
</evidence>
<keyword evidence="10 13" id="KW-0408">Iron</keyword>
<evidence type="ECO:0000256" key="8">
    <source>
        <dbReference type="ARBA" id="ARBA00022989"/>
    </source>
</evidence>
<dbReference type="InterPro" id="IPR050364">
    <property type="entry name" value="Cytochrome_P450_fung"/>
</dbReference>
<dbReference type="SUPFAM" id="SSF48264">
    <property type="entry name" value="Cytochrome P450"/>
    <property type="match status" value="1"/>
</dbReference>
<name>A0A4V2K885_9APHY</name>
<dbReference type="PRINTS" id="PR00385">
    <property type="entry name" value="P450"/>
</dbReference>
<evidence type="ECO:0000256" key="4">
    <source>
        <dbReference type="ARBA" id="ARBA00010617"/>
    </source>
</evidence>
<comment type="pathway">
    <text evidence="3">Secondary metabolite biosynthesis.</text>
</comment>
<proteinExistence type="inferred from homology"/>
<dbReference type="PANTHER" id="PTHR46300:SF7">
    <property type="entry name" value="P450, PUTATIVE (EUROFUNG)-RELATED"/>
    <property type="match status" value="1"/>
</dbReference>
<keyword evidence="12" id="KW-0472">Membrane</keyword>
<comment type="similarity">
    <text evidence="4 14">Belongs to the cytochrome P450 family.</text>
</comment>
<dbReference type="PRINTS" id="PR00463">
    <property type="entry name" value="EP450I"/>
</dbReference>
<evidence type="ECO:0000256" key="10">
    <source>
        <dbReference type="ARBA" id="ARBA00023004"/>
    </source>
</evidence>
<evidence type="ECO:0000256" key="6">
    <source>
        <dbReference type="ARBA" id="ARBA00022692"/>
    </source>
</evidence>
<dbReference type="PANTHER" id="PTHR46300">
    <property type="entry name" value="P450, PUTATIVE (EUROFUNG)-RELATED-RELATED"/>
    <property type="match status" value="1"/>
</dbReference>
<comment type="cofactor">
    <cofactor evidence="1 13">
        <name>heme</name>
        <dbReference type="ChEBI" id="CHEBI:30413"/>
    </cofactor>
</comment>
<dbReference type="PROSITE" id="PS00086">
    <property type="entry name" value="CYTOCHROME_P450"/>
    <property type="match status" value="1"/>
</dbReference>
<keyword evidence="6" id="KW-0812">Transmembrane</keyword>
<evidence type="ECO:0000313" key="15">
    <source>
        <dbReference type="EMBL" id="TBU59018.1"/>
    </source>
</evidence>
<evidence type="ECO:0000256" key="11">
    <source>
        <dbReference type="ARBA" id="ARBA00023033"/>
    </source>
</evidence>
<evidence type="ECO:0000256" key="9">
    <source>
        <dbReference type="ARBA" id="ARBA00023002"/>
    </source>
</evidence>
<evidence type="ECO:0000256" key="7">
    <source>
        <dbReference type="ARBA" id="ARBA00022723"/>
    </source>
</evidence>
<comment type="subcellular location">
    <subcellularLocation>
        <location evidence="2">Membrane</location>
        <topology evidence="2">Single-pass membrane protein</topology>
    </subcellularLocation>
</comment>
<dbReference type="Pfam" id="PF00067">
    <property type="entry name" value="p450"/>
    <property type="match status" value="1"/>
</dbReference>
<keyword evidence="9 14" id="KW-0560">Oxidoreductase</keyword>
<keyword evidence="7 13" id="KW-0479">Metal-binding</keyword>
<protein>
    <submittedName>
        <fullName evidence="15">Cytochrome P450</fullName>
    </submittedName>
</protein>
<evidence type="ECO:0000256" key="3">
    <source>
        <dbReference type="ARBA" id="ARBA00005179"/>
    </source>
</evidence>
<dbReference type="GO" id="GO:0005506">
    <property type="term" value="F:iron ion binding"/>
    <property type="evidence" value="ECO:0007669"/>
    <property type="project" value="InterPro"/>
</dbReference>
<keyword evidence="16" id="KW-1185">Reference proteome</keyword>
<dbReference type="InterPro" id="IPR036396">
    <property type="entry name" value="Cyt_P450_sf"/>
</dbReference>
<evidence type="ECO:0000256" key="5">
    <source>
        <dbReference type="ARBA" id="ARBA00022617"/>
    </source>
</evidence>
<dbReference type="AlphaFoldDB" id="A0A4V2K885"/>
<organism evidence="15 16">
    <name type="scientific">Dichomitus squalens</name>
    <dbReference type="NCBI Taxonomy" id="114155"/>
    <lineage>
        <taxon>Eukaryota</taxon>
        <taxon>Fungi</taxon>
        <taxon>Dikarya</taxon>
        <taxon>Basidiomycota</taxon>
        <taxon>Agaricomycotina</taxon>
        <taxon>Agaricomycetes</taxon>
        <taxon>Polyporales</taxon>
        <taxon>Polyporaceae</taxon>
        <taxon>Dichomitus</taxon>
    </lineage>
</organism>
<evidence type="ECO:0000256" key="14">
    <source>
        <dbReference type="RuleBase" id="RU000461"/>
    </source>
</evidence>
<dbReference type="CDD" id="cd11065">
    <property type="entry name" value="CYP64-like"/>
    <property type="match status" value="1"/>
</dbReference>
<keyword evidence="5 13" id="KW-0349">Heme</keyword>
<dbReference type="Gene3D" id="1.10.630.10">
    <property type="entry name" value="Cytochrome P450"/>
    <property type="match status" value="1"/>
</dbReference>
<sequence>MTLNTALRRRVYSQLETGATEADYLMIAGFLSDLCPDFMLLKTSWGRLPLMKEAGQGNRSLEYEHLEMREAWRQIEKYAMAMAKVQKQEREWLWQGVEYNGPYPLPIIGNLFDVPKSKPWIGFRDICMKYGDVIFLRTQSQSHLVLNSRAAISELLDKRTANTSDRLVCPSTRLVGGEWVLGVMSYGARWRSYRRAFWQHFRPGAIDRYRPVQLAAVRTFLGKLLHDPENLKRHINFTVATALLKITYGIEVEDEKSELLERVDTALDGTAQIMVPGRFAVDYIPLLEHVPAWFPGAGYHDVFKQLRSKDMQFKELLLASRSTVSPYGAQYHAKPIVDILLSKTSNGLVSYNELAQDVTAVALAGTTSESSMATLQATFLALSLYPEVQKKAQAELDAVVGPSRLPNFGDRDSLVYVNAIVKESFRWFTVTPLGISHCTVEDDEFRGYFIPAGTVLTANIWAVMHDPNTYENPDEFYPERFIRNGKLDPNVVDPSAFVFGSGRRICPGRYFADASLFLNVASILHAFHISPPVDQAGQPIKVGVAMSDRFIS</sequence>
<feature type="binding site" description="axial binding residue" evidence="13">
    <location>
        <position position="506"/>
    </location>
    <ligand>
        <name>heme</name>
        <dbReference type="ChEBI" id="CHEBI:30413"/>
    </ligand>
    <ligandPart>
        <name>Fe</name>
        <dbReference type="ChEBI" id="CHEBI:18248"/>
    </ligandPart>
</feature>
<evidence type="ECO:0000313" key="16">
    <source>
        <dbReference type="Proteomes" id="UP000292082"/>
    </source>
</evidence>
<dbReference type="GO" id="GO:0016705">
    <property type="term" value="F:oxidoreductase activity, acting on paired donors, with incorporation or reduction of molecular oxygen"/>
    <property type="evidence" value="ECO:0007669"/>
    <property type="project" value="InterPro"/>
</dbReference>
<dbReference type="STRING" id="114155.A0A4V2K885"/>
<accession>A0A4V2K885</accession>
<gene>
    <name evidence="15" type="ORF">BD310DRAFT_948296</name>
</gene>
<reference evidence="15 16" key="1">
    <citation type="submission" date="2019-01" db="EMBL/GenBank/DDBJ databases">
        <title>Draft genome sequences of three monokaryotic isolates of the white-rot basidiomycete fungus Dichomitus squalens.</title>
        <authorList>
            <consortium name="DOE Joint Genome Institute"/>
            <person name="Lopez S.C."/>
            <person name="Andreopoulos B."/>
            <person name="Pangilinan J."/>
            <person name="Lipzen A."/>
            <person name="Riley R."/>
            <person name="Ahrendt S."/>
            <person name="Ng V."/>
            <person name="Barry K."/>
            <person name="Daum C."/>
            <person name="Grigoriev I.V."/>
            <person name="Hilden K.S."/>
            <person name="Makela M.R."/>
            <person name="de Vries R.P."/>
        </authorList>
    </citation>
    <scope>NUCLEOTIDE SEQUENCE [LARGE SCALE GENOMIC DNA]</scope>
    <source>
        <strain evidence="15 16">CBS 464.89</strain>
    </source>
</reference>
<dbReference type="InterPro" id="IPR017972">
    <property type="entry name" value="Cyt_P450_CS"/>
</dbReference>
<dbReference type="Proteomes" id="UP000292082">
    <property type="component" value="Unassembled WGS sequence"/>
</dbReference>
<evidence type="ECO:0000256" key="1">
    <source>
        <dbReference type="ARBA" id="ARBA00001971"/>
    </source>
</evidence>
<dbReference type="InterPro" id="IPR001128">
    <property type="entry name" value="Cyt_P450"/>
</dbReference>
<dbReference type="GO" id="GO:0004497">
    <property type="term" value="F:monooxygenase activity"/>
    <property type="evidence" value="ECO:0007669"/>
    <property type="project" value="UniProtKB-KW"/>
</dbReference>
<evidence type="ECO:0000256" key="13">
    <source>
        <dbReference type="PIRSR" id="PIRSR602401-1"/>
    </source>
</evidence>
<dbReference type="InterPro" id="IPR002401">
    <property type="entry name" value="Cyt_P450_E_grp-I"/>
</dbReference>
<evidence type="ECO:0000256" key="2">
    <source>
        <dbReference type="ARBA" id="ARBA00004167"/>
    </source>
</evidence>
<keyword evidence="11 14" id="KW-0503">Monooxygenase</keyword>
<dbReference type="GO" id="GO:0016020">
    <property type="term" value="C:membrane"/>
    <property type="evidence" value="ECO:0007669"/>
    <property type="project" value="UniProtKB-SubCell"/>
</dbReference>
<dbReference type="GO" id="GO:0020037">
    <property type="term" value="F:heme binding"/>
    <property type="evidence" value="ECO:0007669"/>
    <property type="project" value="InterPro"/>
</dbReference>